<accession>A0ABT5VRM1</accession>
<keyword evidence="3" id="KW-0479">Metal-binding</keyword>
<dbReference type="Gene3D" id="3.30.70.20">
    <property type="match status" value="1"/>
</dbReference>
<evidence type="ECO:0000313" key="10">
    <source>
        <dbReference type="Proteomes" id="UP001528920"/>
    </source>
</evidence>
<dbReference type="InterPro" id="IPR052378">
    <property type="entry name" value="NosR_regulator"/>
</dbReference>
<gene>
    <name evidence="9" type="ORF">L3049_02885</name>
</gene>
<evidence type="ECO:0000259" key="8">
    <source>
        <dbReference type="PROSITE" id="PS51379"/>
    </source>
</evidence>
<comment type="caution">
    <text evidence="9">The sequence shown here is derived from an EMBL/GenBank/DDBJ whole genome shotgun (WGS) entry which is preliminary data.</text>
</comment>
<evidence type="ECO:0000256" key="2">
    <source>
        <dbReference type="ARBA" id="ARBA00022475"/>
    </source>
</evidence>
<feature type="transmembrane region" description="Helical" evidence="7">
    <location>
        <begin position="310"/>
        <end position="327"/>
    </location>
</feature>
<evidence type="ECO:0000256" key="7">
    <source>
        <dbReference type="SAM" id="Phobius"/>
    </source>
</evidence>
<keyword evidence="4" id="KW-0408">Iron</keyword>
<sequence>MSKKRVSLFRNILQFSVLALIILFFIGNQLGLGVVDFEAYCPMGGIQAILTLMQDGLIACNMTVTQMVLGAIFIFTVLVLGKLFCSHLCPLGTVSEALGKIGDRFKIRKEINGIPDKLLRSLKYILLFLTLTITLKTGELFCKEYDPFYTSITLFGHRVNFLYATISISIFVIGNVVFRLFWCKYMCPLGAISNIFKYWVGVAIVIVVLSSMYFFEVGIDVAYIVGIICLAGYALEIFKIQTKKQSVLKIIRHPHTCIDCGLCSRSCPQGIDVADLELVKHPDCNICGDCVSACPKEGALTLNEKLNVKWLPSVIVVVLFVVGLVIGNQYDLPTVSKAWGSPEQMETSKEFKLEHLSHITCFSSSMGFVRQMKEVDGILGVSTYISDHSANIIFDTTKVSELGIRKMLYTRSKQFIEAPALDQNLVVHKLRFKHYISKDDLAKIAERLLGTKIYQLETQFDTEIRMLAFCDASINEATIEGLIQSVKIGRNTPYQVAGVVKSPVPINGLGLMKRTFRNFKSTFNKIKTYPKEQIRSLSVEVKDWPKNEGKFNLLANHIGKKYDGVVGMDAAYNESPMLKIYYIQDKIQPQAILDWISKDEMTLVYTTGEIEQKENPYSFVLDNQLNPLD</sequence>
<protein>
    <submittedName>
        <fullName evidence="9">4Fe-4S binding protein</fullName>
    </submittedName>
</protein>
<comment type="subcellular location">
    <subcellularLocation>
        <location evidence="1">Cell membrane</location>
    </subcellularLocation>
</comment>
<feature type="domain" description="4Fe-4S ferredoxin-type" evidence="8">
    <location>
        <begin position="248"/>
        <end position="276"/>
    </location>
</feature>
<dbReference type="RefSeq" id="WP_275108277.1">
    <property type="nucleotide sequence ID" value="NZ_JAKJSC010000001.1"/>
</dbReference>
<dbReference type="InterPro" id="IPR017896">
    <property type="entry name" value="4Fe4S_Fe-S-bd"/>
</dbReference>
<evidence type="ECO:0000256" key="6">
    <source>
        <dbReference type="ARBA" id="ARBA00023136"/>
    </source>
</evidence>
<keyword evidence="7" id="KW-0812">Transmembrane</keyword>
<keyword evidence="7" id="KW-1133">Transmembrane helix</keyword>
<feature type="transmembrane region" description="Helical" evidence="7">
    <location>
        <begin position="221"/>
        <end position="238"/>
    </location>
</feature>
<feature type="transmembrane region" description="Helical" evidence="7">
    <location>
        <begin position="161"/>
        <end position="183"/>
    </location>
</feature>
<evidence type="ECO:0000256" key="4">
    <source>
        <dbReference type="ARBA" id="ARBA00023004"/>
    </source>
</evidence>
<reference evidence="9 10" key="1">
    <citation type="submission" date="2022-01" db="EMBL/GenBank/DDBJ databases">
        <title>Labilibaculum sp. nov, a marine bacterium isolated from Antarctica.</title>
        <authorList>
            <person name="Dai W."/>
        </authorList>
    </citation>
    <scope>NUCLEOTIDE SEQUENCE [LARGE SCALE GENOMIC DNA]</scope>
    <source>
        <strain evidence="9 10">DW002</strain>
    </source>
</reference>
<keyword evidence="6 7" id="KW-0472">Membrane</keyword>
<name>A0ABT5VRM1_9BACT</name>
<organism evidence="9 10">
    <name type="scientific">Paralabilibaculum antarcticum</name>
    <dbReference type="NCBI Taxonomy" id="2912572"/>
    <lineage>
        <taxon>Bacteria</taxon>
        <taxon>Pseudomonadati</taxon>
        <taxon>Bacteroidota</taxon>
        <taxon>Bacteroidia</taxon>
        <taxon>Marinilabiliales</taxon>
        <taxon>Marinifilaceae</taxon>
        <taxon>Paralabilibaculum</taxon>
    </lineage>
</organism>
<dbReference type="InterPro" id="IPR017900">
    <property type="entry name" value="4Fe4S_Fe_S_CS"/>
</dbReference>
<dbReference type="SUPFAM" id="SSF54862">
    <property type="entry name" value="4Fe-4S ferredoxins"/>
    <property type="match status" value="1"/>
</dbReference>
<feature type="transmembrane region" description="Helical" evidence="7">
    <location>
        <begin position="12"/>
        <end position="30"/>
    </location>
</feature>
<dbReference type="Proteomes" id="UP001528920">
    <property type="component" value="Unassembled WGS sequence"/>
</dbReference>
<dbReference type="PANTHER" id="PTHR30224:SF4">
    <property type="entry name" value="ELECTRON TRANSPORT PROTEIN YCCM-RELATED"/>
    <property type="match status" value="1"/>
</dbReference>
<feature type="transmembrane region" description="Helical" evidence="7">
    <location>
        <begin position="56"/>
        <end position="80"/>
    </location>
</feature>
<keyword evidence="2" id="KW-1003">Cell membrane</keyword>
<dbReference type="EMBL" id="JAKJSC010000001">
    <property type="protein sequence ID" value="MDE5416939.1"/>
    <property type="molecule type" value="Genomic_DNA"/>
</dbReference>
<dbReference type="Pfam" id="PF12801">
    <property type="entry name" value="Fer4_5"/>
    <property type="match status" value="2"/>
</dbReference>
<dbReference type="PROSITE" id="PS51379">
    <property type="entry name" value="4FE4S_FER_2"/>
    <property type="match status" value="2"/>
</dbReference>
<dbReference type="PANTHER" id="PTHR30224">
    <property type="entry name" value="ELECTRON TRANSPORT PROTEIN"/>
    <property type="match status" value="1"/>
</dbReference>
<evidence type="ECO:0000256" key="3">
    <source>
        <dbReference type="ARBA" id="ARBA00022723"/>
    </source>
</evidence>
<evidence type="ECO:0000256" key="5">
    <source>
        <dbReference type="ARBA" id="ARBA00023014"/>
    </source>
</evidence>
<proteinExistence type="predicted"/>
<evidence type="ECO:0000256" key="1">
    <source>
        <dbReference type="ARBA" id="ARBA00004236"/>
    </source>
</evidence>
<feature type="transmembrane region" description="Helical" evidence="7">
    <location>
        <begin position="124"/>
        <end position="141"/>
    </location>
</feature>
<dbReference type="PROSITE" id="PS00198">
    <property type="entry name" value="4FE4S_FER_1"/>
    <property type="match status" value="2"/>
</dbReference>
<dbReference type="Pfam" id="PF13237">
    <property type="entry name" value="Fer4_10"/>
    <property type="match status" value="1"/>
</dbReference>
<feature type="domain" description="4Fe-4S ferredoxin-type" evidence="8">
    <location>
        <begin position="277"/>
        <end position="305"/>
    </location>
</feature>
<feature type="transmembrane region" description="Helical" evidence="7">
    <location>
        <begin position="195"/>
        <end position="215"/>
    </location>
</feature>
<keyword evidence="10" id="KW-1185">Reference proteome</keyword>
<evidence type="ECO:0000313" key="9">
    <source>
        <dbReference type="EMBL" id="MDE5416939.1"/>
    </source>
</evidence>
<keyword evidence="5" id="KW-0411">Iron-sulfur</keyword>